<sequence>MPQHKQVGPKLNWQLVTALIALVVILSIAIVAVKGDWFSQSTSQQTSQAASSQSSASQAVAEAQIDSNQLHINQASLLNRPHNLPQSLFYDSGVDIAYPADGVKGIYLSADGMADQTILDNNIRLLDQSGLNSVVIDVKTDYGSIATNLESDNQLVKDNIQATFSTQELMPLFEEKQIYPIARITTFKDGLVPESHPDWSFRNADGSIWTDASGQAFLNPYNKETWQYIVDISIAAAKAGFKDIQYDYVRFPEGFETFGASLVYNMGDYAEYGKDSTEAREKVIADFLAFAKSQLEPYGVHVSADIFGYVATVESTPGIGQNFKMIADNVDVISSMIYPSHWGPGYFGIDYPDLDPHGVVKEYMDAELALLNQLDNPPITRPWLQDFTADYLPEGQYINYGPDQVQAQIDALNEMGIHEYLLWDAANTYTEGVSYN</sequence>
<dbReference type="EMBL" id="CP014163">
    <property type="protein sequence ID" value="AMB99524.1"/>
    <property type="molecule type" value="Genomic_DNA"/>
</dbReference>
<name>A0A0X8FLJ4_9LACT</name>
<reference evidence="2" key="2">
    <citation type="submission" date="2016-01" db="EMBL/GenBank/DDBJ databases">
        <title>Six Aerococcus type strain genome sequencing and assembly using PacBio and Illumina Hiseq.</title>
        <authorList>
            <person name="Carkaci D."/>
            <person name="Dargis R."/>
            <person name="Nielsen X.C."/>
            <person name="Skovgaard O."/>
            <person name="Fuursted K."/>
            <person name="Christensen J.J."/>
        </authorList>
    </citation>
    <scope>NUCLEOTIDE SEQUENCE [LARGE SCALE GENOMIC DNA]</scope>
    <source>
        <strain evidence="2">CCUG42038B</strain>
    </source>
</reference>
<dbReference type="AlphaFoldDB" id="A0A0X8FLJ4"/>
<evidence type="ECO:0000313" key="2">
    <source>
        <dbReference type="Proteomes" id="UP000062260"/>
    </source>
</evidence>
<accession>A0A0X8FLJ4</accession>
<dbReference type="KEGG" id="auh:AWM75_05715"/>
<dbReference type="Proteomes" id="UP000062260">
    <property type="component" value="Chromosome"/>
</dbReference>
<reference evidence="1 2" key="1">
    <citation type="journal article" date="2016" name="Genome Announc.">
        <title>Complete Genome Sequences of Aerococcus christensenii CCUG 28831T, Aerococcus sanguinicola CCUG 43001T, Aerococcus urinae CCUG 36881T, Aerococcus urinaeequi CCUG 28094T, Aerococcus urinaehominis CCUG 42038 BT, and Aerococcus viridans CCUG 4311T.</title>
        <authorList>
            <person name="Carkaci D."/>
            <person name="Dargis R."/>
            <person name="Nielsen X.C."/>
            <person name="Skovgaard O."/>
            <person name="Fuursted K."/>
            <person name="Christensen J.J."/>
        </authorList>
    </citation>
    <scope>NUCLEOTIDE SEQUENCE [LARGE SCALE GENOMIC DNA]</scope>
    <source>
        <strain evidence="1 2">CCUG42038B</strain>
    </source>
</reference>
<dbReference type="InterPro" id="IPR025275">
    <property type="entry name" value="DUF4015"/>
</dbReference>
<dbReference type="OrthoDB" id="9774125at2"/>
<dbReference type="InterPro" id="IPR017853">
    <property type="entry name" value="GH"/>
</dbReference>
<organism evidence="1 2">
    <name type="scientific">Aerococcus urinaehominis</name>
    <dbReference type="NCBI Taxonomy" id="128944"/>
    <lineage>
        <taxon>Bacteria</taxon>
        <taxon>Bacillati</taxon>
        <taxon>Bacillota</taxon>
        <taxon>Bacilli</taxon>
        <taxon>Lactobacillales</taxon>
        <taxon>Aerococcaceae</taxon>
        <taxon>Aerococcus</taxon>
    </lineage>
</organism>
<dbReference type="RefSeq" id="WP_067979460.1">
    <property type="nucleotide sequence ID" value="NZ_CP014163.1"/>
</dbReference>
<dbReference type="STRING" id="128944.AWM75_05715"/>
<dbReference type="Gene3D" id="3.20.20.80">
    <property type="entry name" value="Glycosidases"/>
    <property type="match status" value="1"/>
</dbReference>
<dbReference type="SUPFAM" id="SSF51445">
    <property type="entry name" value="(Trans)glycosidases"/>
    <property type="match status" value="1"/>
</dbReference>
<protein>
    <submittedName>
        <fullName evidence="1">Sugar fermentation stimulation protein</fullName>
    </submittedName>
</protein>
<proteinExistence type="predicted"/>
<dbReference type="Pfam" id="PF13200">
    <property type="entry name" value="DUF4015"/>
    <property type="match status" value="1"/>
</dbReference>
<keyword evidence="2" id="KW-1185">Reference proteome</keyword>
<gene>
    <name evidence="1" type="ORF">AWM75_05715</name>
</gene>
<evidence type="ECO:0000313" key="1">
    <source>
        <dbReference type="EMBL" id="AMB99524.1"/>
    </source>
</evidence>